<proteinExistence type="predicted"/>
<evidence type="ECO:0000313" key="8">
    <source>
        <dbReference type="EMBL" id="OLP85211.1"/>
    </source>
</evidence>
<accession>A0A1Q9CQL2</accession>
<evidence type="ECO:0000256" key="5">
    <source>
        <dbReference type="PROSITE-ProRule" id="PRU00723"/>
    </source>
</evidence>
<dbReference type="GO" id="GO:0008270">
    <property type="term" value="F:zinc ion binding"/>
    <property type="evidence" value="ECO:0007669"/>
    <property type="project" value="UniProtKB-KW"/>
</dbReference>
<dbReference type="GO" id="GO:0003729">
    <property type="term" value="F:mRNA binding"/>
    <property type="evidence" value="ECO:0007669"/>
    <property type="project" value="UniProtKB-ARBA"/>
</dbReference>
<evidence type="ECO:0000259" key="7">
    <source>
        <dbReference type="PROSITE" id="PS50103"/>
    </source>
</evidence>
<name>A0A1Q9CQL2_SYMMI</name>
<protein>
    <submittedName>
        <fullName evidence="8">Zinc finger CCCH domain-containing protein 5</fullName>
    </submittedName>
</protein>
<keyword evidence="1 5" id="KW-0479">Metal-binding</keyword>
<evidence type="ECO:0000256" key="2">
    <source>
        <dbReference type="ARBA" id="ARBA00022771"/>
    </source>
</evidence>
<feature type="zinc finger region" description="C3H1-type" evidence="5">
    <location>
        <begin position="261"/>
        <end position="289"/>
    </location>
</feature>
<dbReference type="PANTHER" id="PTHR12506">
    <property type="entry name" value="PROTEIN PHOSPHATASE RELATED"/>
    <property type="match status" value="1"/>
</dbReference>
<dbReference type="PANTHER" id="PTHR12506:SF50">
    <property type="entry name" value="ZINC FINGER CCCH DOMAIN-CONTAINING PROTEIN 26"/>
    <property type="match status" value="1"/>
</dbReference>
<comment type="caution">
    <text evidence="8">The sequence shown here is derived from an EMBL/GenBank/DDBJ whole genome shotgun (WGS) entry which is preliminary data.</text>
</comment>
<dbReference type="InterPro" id="IPR000571">
    <property type="entry name" value="Znf_CCCH"/>
</dbReference>
<dbReference type="AlphaFoldDB" id="A0A1Q9CQL2"/>
<feature type="region of interest" description="Disordered" evidence="6">
    <location>
        <begin position="1"/>
        <end position="85"/>
    </location>
</feature>
<keyword evidence="3 5" id="KW-0862">Zinc</keyword>
<evidence type="ECO:0000256" key="3">
    <source>
        <dbReference type="ARBA" id="ARBA00022833"/>
    </source>
</evidence>
<dbReference type="PROSITE" id="PS50103">
    <property type="entry name" value="ZF_C3H1"/>
    <property type="match status" value="2"/>
</dbReference>
<feature type="zinc finger region" description="C3H1-type" evidence="5">
    <location>
        <begin position="307"/>
        <end position="330"/>
    </location>
</feature>
<evidence type="ECO:0000256" key="1">
    <source>
        <dbReference type="ARBA" id="ARBA00022723"/>
    </source>
</evidence>
<evidence type="ECO:0000313" key="9">
    <source>
        <dbReference type="Proteomes" id="UP000186817"/>
    </source>
</evidence>
<feature type="compositionally biased region" description="Basic and acidic residues" evidence="6">
    <location>
        <begin position="15"/>
        <end position="29"/>
    </location>
</feature>
<dbReference type="Pfam" id="PF00642">
    <property type="entry name" value="zf-CCCH"/>
    <property type="match status" value="1"/>
</dbReference>
<organism evidence="8 9">
    <name type="scientific">Symbiodinium microadriaticum</name>
    <name type="common">Dinoflagellate</name>
    <name type="synonym">Zooxanthella microadriatica</name>
    <dbReference type="NCBI Taxonomy" id="2951"/>
    <lineage>
        <taxon>Eukaryota</taxon>
        <taxon>Sar</taxon>
        <taxon>Alveolata</taxon>
        <taxon>Dinophyceae</taxon>
        <taxon>Suessiales</taxon>
        <taxon>Symbiodiniaceae</taxon>
        <taxon>Symbiodinium</taxon>
    </lineage>
</organism>
<sequence length="335" mass="36123">MGAPLRRIRPSRSRSPPERAKEKSDEGSDRNAPCDVEPAPKETKAYAWMDSDDEGAGSGSEGAHPSNTRSRSQSPEASAVSPGEVETLPQMIRLAEAFGKRKVQELAELPAELGAVCAAAARVKYYDPGLFTETLGPAMRKCLQDIEECMQLVSAHPGPRPSRAGSAFSEALDVLRALSQLNAAKALSAVFTAAIKAIEAYAKKAGGTGGLDKEQIKFLRELFVAAGREEDVAFLSELRAAAGGPQGSVKEGLNSQGLPMRPGARICDSFAKSGTCRLAANCRFDHPEGMKVTFNSEGFPMRPWAATCPYYMSMGTCDFKRNCKWHHPDKRERGK</sequence>
<dbReference type="SUPFAM" id="SSF90229">
    <property type="entry name" value="CCCH zinc finger"/>
    <property type="match status" value="1"/>
</dbReference>
<evidence type="ECO:0000256" key="4">
    <source>
        <dbReference type="ARBA" id="ARBA00023125"/>
    </source>
</evidence>
<dbReference type="OrthoDB" id="411372at2759"/>
<feature type="compositionally biased region" description="Polar residues" evidence="6">
    <location>
        <begin position="65"/>
        <end position="76"/>
    </location>
</feature>
<dbReference type="SMART" id="SM00356">
    <property type="entry name" value="ZnF_C3H1"/>
    <property type="match status" value="2"/>
</dbReference>
<evidence type="ECO:0000256" key="6">
    <source>
        <dbReference type="SAM" id="MobiDB-lite"/>
    </source>
</evidence>
<keyword evidence="9" id="KW-1185">Reference proteome</keyword>
<gene>
    <name evidence="8" type="ORF">AK812_SmicGene33824</name>
</gene>
<dbReference type="EMBL" id="LSRX01000988">
    <property type="protein sequence ID" value="OLP85211.1"/>
    <property type="molecule type" value="Genomic_DNA"/>
</dbReference>
<dbReference type="Gene3D" id="4.10.1000.10">
    <property type="entry name" value="Zinc finger, CCCH-type"/>
    <property type="match status" value="1"/>
</dbReference>
<dbReference type="GO" id="GO:0003677">
    <property type="term" value="F:DNA binding"/>
    <property type="evidence" value="ECO:0007669"/>
    <property type="project" value="UniProtKB-KW"/>
</dbReference>
<keyword evidence="2 5" id="KW-0863">Zinc-finger</keyword>
<dbReference type="Proteomes" id="UP000186817">
    <property type="component" value="Unassembled WGS sequence"/>
</dbReference>
<feature type="domain" description="C3H1-type" evidence="7">
    <location>
        <begin position="307"/>
        <end position="330"/>
    </location>
</feature>
<dbReference type="InterPro" id="IPR050974">
    <property type="entry name" value="Plant_ZF_CCCH"/>
</dbReference>
<feature type="domain" description="C3H1-type" evidence="7">
    <location>
        <begin position="261"/>
        <end position="289"/>
    </location>
</feature>
<feature type="compositionally biased region" description="Basic residues" evidence="6">
    <location>
        <begin position="1"/>
        <end position="12"/>
    </location>
</feature>
<reference evidence="8 9" key="1">
    <citation type="submission" date="2016-02" db="EMBL/GenBank/DDBJ databases">
        <title>Genome analysis of coral dinoflagellate symbionts highlights evolutionary adaptations to a symbiotic lifestyle.</title>
        <authorList>
            <person name="Aranda M."/>
            <person name="Li Y."/>
            <person name="Liew Y.J."/>
            <person name="Baumgarten S."/>
            <person name="Simakov O."/>
            <person name="Wilson M."/>
            <person name="Piel J."/>
            <person name="Ashoor H."/>
            <person name="Bougouffa S."/>
            <person name="Bajic V.B."/>
            <person name="Ryu T."/>
            <person name="Ravasi T."/>
            <person name="Bayer T."/>
            <person name="Micklem G."/>
            <person name="Kim H."/>
            <person name="Bhak J."/>
            <person name="Lajeunesse T.C."/>
            <person name="Voolstra C.R."/>
        </authorList>
    </citation>
    <scope>NUCLEOTIDE SEQUENCE [LARGE SCALE GENOMIC DNA]</scope>
    <source>
        <strain evidence="8 9">CCMP2467</strain>
    </source>
</reference>
<dbReference type="InterPro" id="IPR036855">
    <property type="entry name" value="Znf_CCCH_sf"/>
</dbReference>
<keyword evidence="4" id="KW-0238">DNA-binding</keyword>